<comment type="caution">
    <text evidence="3">The sequence shown here is derived from an EMBL/GenBank/DDBJ whole genome shotgun (WGS) entry which is preliminary data.</text>
</comment>
<dbReference type="SUPFAM" id="SSF53041">
    <property type="entry name" value="Resolvase-like"/>
    <property type="match status" value="1"/>
</dbReference>
<organism evidence="3 4">
    <name type="scientific">Microvirga lupini</name>
    <dbReference type="NCBI Taxonomy" id="420324"/>
    <lineage>
        <taxon>Bacteria</taxon>
        <taxon>Pseudomonadati</taxon>
        <taxon>Pseudomonadota</taxon>
        <taxon>Alphaproteobacteria</taxon>
        <taxon>Hyphomicrobiales</taxon>
        <taxon>Methylobacteriaceae</taxon>
        <taxon>Microvirga</taxon>
    </lineage>
</organism>
<feature type="domain" description="Recombinase" evidence="2">
    <location>
        <begin position="156"/>
        <end position="295"/>
    </location>
</feature>
<keyword evidence="4" id="KW-1185">Reference proteome</keyword>
<dbReference type="InterPro" id="IPR006119">
    <property type="entry name" value="Resolv_N"/>
</dbReference>
<dbReference type="Gene3D" id="3.90.1750.20">
    <property type="entry name" value="Putative Large Serine Recombinase, Chain B, Domain 2"/>
    <property type="match status" value="1"/>
</dbReference>
<dbReference type="AlphaFoldDB" id="A0A7W4VK59"/>
<evidence type="ECO:0000259" key="2">
    <source>
        <dbReference type="PROSITE" id="PS51737"/>
    </source>
</evidence>
<evidence type="ECO:0000313" key="3">
    <source>
        <dbReference type="EMBL" id="MBB3018611.1"/>
    </source>
</evidence>
<dbReference type="Pfam" id="PF13408">
    <property type="entry name" value="Zn_ribbon_recom"/>
    <property type="match status" value="1"/>
</dbReference>
<dbReference type="EMBL" id="JACHWB010000002">
    <property type="protein sequence ID" value="MBB3018611.1"/>
    <property type="molecule type" value="Genomic_DNA"/>
</dbReference>
<dbReference type="SMART" id="SM00857">
    <property type="entry name" value="Resolvase"/>
    <property type="match status" value="1"/>
</dbReference>
<dbReference type="InterPro" id="IPR025827">
    <property type="entry name" value="Zn_ribbon_recom_dom"/>
</dbReference>
<dbReference type="InterPro" id="IPR036162">
    <property type="entry name" value="Resolvase-like_N_sf"/>
</dbReference>
<dbReference type="PANTHER" id="PTHR30461">
    <property type="entry name" value="DNA-INVERTASE FROM LAMBDOID PROPHAGE"/>
    <property type="match status" value="1"/>
</dbReference>
<name>A0A7W4VK59_9HYPH</name>
<dbReference type="InterPro" id="IPR050639">
    <property type="entry name" value="SSR_resolvase"/>
</dbReference>
<dbReference type="PROSITE" id="PS51736">
    <property type="entry name" value="RECOMBINASES_3"/>
    <property type="match status" value="1"/>
</dbReference>
<gene>
    <name evidence="3" type="ORF">FHR70_001665</name>
</gene>
<dbReference type="PANTHER" id="PTHR30461:SF23">
    <property type="entry name" value="DNA RECOMBINASE-RELATED"/>
    <property type="match status" value="1"/>
</dbReference>
<dbReference type="PROSITE" id="PS51737">
    <property type="entry name" value="RECOMBINASE_DNA_BIND"/>
    <property type="match status" value="1"/>
</dbReference>
<protein>
    <submittedName>
        <fullName evidence="3">DNA invertase Pin-like site-specific DNA recombinase</fullName>
    </submittedName>
</protein>
<dbReference type="InterPro" id="IPR011109">
    <property type="entry name" value="DNA_bind_recombinase_dom"/>
</dbReference>
<dbReference type="RefSeq" id="WP_183449010.1">
    <property type="nucleotide sequence ID" value="NZ_JACHWB010000002.1"/>
</dbReference>
<reference evidence="3 4" key="1">
    <citation type="submission" date="2020-08" db="EMBL/GenBank/DDBJ databases">
        <title>The Agave Microbiome: Exploring the role of microbial communities in plant adaptations to desert environments.</title>
        <authorList>
            <person name="Partida-Martinez L.P."/>
        </authorList>
    </citation>
    <scope>NUCLEOTIDE SEQUENCE [LARGE SCALE GENOMIC DNA]</scope>
    <source>
        <strain evidence="3 4">AT3.9</strain>
    </source>
</reference>
<dbReference type="CDD" id="cd00338">
    <property type="entry name" value="Ser_Recombinase"/>
    <property type="match status" value="1"/>
</dbReference>
<dbReference type="Gene3D" id="3.40.50.1390">
    <property type="entry name" value="Resolvase, N-terminal catalytic domain"/>
    <property type="match status" value="1"/>
</dbReference>
<dbReference type="Proteomes" id="UP000532010">
    <property type="component" value="Unassembled WGS sequence"/>
</dbReference>
<evidence type="ECO:0000259" key="1">
    <source>
        <dbReference type="PROSITE" id="PS51736"/>
    </source>
</evidence>
<sequence>MKATTRTRAAIYARYSSERQHDRSVDDQIALARAFAEREGLTVVATYSDRAKSGASFFDRDGLIDLMQAAKSGAFDVLLVESLDRLSRDQEDLAGLYKRLTFFKVEIRTLNEGTATPVHIGLRGLVGQLFLTDLAAKVRRGQIARVKEGKLPGTPPYGYRAIPGRPGQPEIDPGEAEIVRRIFTEYAQGRTPREICAGLNREGIPSPRGGPWRHGGIVKSASTDAQAGGMLRNRIYVGQVTWSRNQRVLNPETGKRVVRAAPVDERIIVDTPHYRIVSDELWNAAHAVLRERSARANGIGRHSRAASRNGSFLAGLVECEACGGPMVVSERCKFRHTARIKCRSAHLGEGCSHSKSYDLVRIEKLSVEVLREKFENPWWIKSLAAEYIKDHAEHTRRAKRQATADRKRMTEIEGRMLRLVNALERGGSMPDEIILTRLQALEAERVGLLESQNLAADQIENAPLLPQAVEKIREMLDRLHEDLSDPVSDPEGSFIDRTALRNLIASVNVRPTRKRMPYQIDIVWNAGSIFSTKAAPRPRPATQIAAEAGVAVDPRFLIAESQSSRHR</sequence>
<proteinExistence type="predicted"/>
<evidence type="ECO:0000313" key="4">
    <source>
        <dbReference type="Proteomes" id="UP000532010"/>
    </source>
</evidence>
<dbReference type="Pfam" id="PF00239">
    <property type="entry name" value="Resolvase"/>
    <property type="match status" value="1"/>
</dbReference>
<dbReference type="GO" id="GO:0003677">
    <property type="term" value="F:DNA binding"/>
    <property type="evidence" value="ECO:0007669"/>
    <property type="project" value="InterPro"/>
</dbReference>
<feature type="domain" description="Resolvase/invertase-type recombinase catalytic" evidence="1">
    <location>
        <begin position="8"/>
        <end position="157"/>
    </location>
</feature>
<accession>A0A7W4VK59</accession>
<dbReference type="GO" id="GO:0000150">
    <property type="term" value="F:DNA strand exchange activity"/>
    <property type="evidence" value="ECO:0007669"/>
    <property type="project" value="InterPro"/>
</dbReference>
<dbReference type="Pfam" id="PF07508">
    <property type="entry name" value="Recombinase"/>
    <property type="match status" value="1"/>
</dbReference>
<dbReference type="InterPro" id="IPR038109">
    <property type="entry name" value="DNA_bind_recomb_sf"/>
</dbReference>